<evidence type="ECO:0000313" key="2">
    <source>
        <dbReference type="EMBL" id="BAM07041.1"/>
    </source>
</evidence>
<dbReference type="NCBIfam" id="TIGR01552">
    <property type="entry name" value="phd_fam"/>
    <property type="match status" value="1"/>
</dbReference>
<dbReference type="SUPFAM" id="SSF143120">
    <property type="entry name" value="YefM-like"/>
    <property type="match status" value="1"/>
</dbReference>
<reference evidence="3" key="2">
    <citation type="submission" date="2012-03" db="EMBL/GenBank/DDBJ databases">
        <title>The complete genome sequence of the pioneer microbe on fresh volcanic deposit, Leptospirillum ferrooxidans strain C2-3.</title>
        <authorList>
            <person name="Fujimura R."/>
            <person name="Sato Y."/>
            <person name="Nishizawa T."/>
            <person name="Nanba K."/>
            <person name="Oshima K."/>
            <person name="Hattori M."/>
            <person name="Kamijo T."/>
            <person name="Ohta H."/>
        </authorList>
    </citation>
    <scope>NUCLEOTIDE SEQUENCE [LARGE SCALE GENOMIC DNA]</scope>
    <source>
        <strain evidence="3">C2-3</strain>
    </source>
</reference>
<comment type="similarity">
    <text evidence="1">Belongs to the phD/YefM antitoxin family.</text>
</comment>
<dbReference type="eggNOG" id="COG4118">
    <property type="taxonomic scope" value="Bacteria"/>
</dbReference>
<accession>I0IP42</accession>
<dbReference type="HOGENOM" id="CLU_163140_7_0_0"/>
<keyword evidence="3" id="KW-1185">Reference proteome</keyword>
<proteinExistence type="inferred from homology"/>
<sequence>MRPLSPLSLKGLKERGDVALNMMKTEIGAYEAKTKLSELLRLVGDGQSFTITNRGEPVADLVPNIGIKRKDRALAVRKLKELMMVHPVRDVNIKELILEGRK</sequence>
<reference evidence="2 3" key="1">
    <citation type="journal article" date="2012" name="J. Bacteriol.">
        <title>Complete Genome Sequence of Leptospirillum ferrooxidans Strain C2-3, Isolated from a Fresh Volcanic Ash Deposit on the Island of Miyake, Japan.</title>
        <authorList>
            <person name="Fujimura R."/>
            <person name="Sato Y."/>
            <person name="Nishizawa T."/>
            <person name="Oshima K."/>
            <person name="Kim S.-W."/>
            <person name="Hattori M."/>
            <person name="Kamijo T."/>
            <person name="Ohta H."/>
        </authorList>
    </citation>
    <scope>NUCLEOTIDE SEQUENCE [LARGE SCALE GENOMIC DNA]</scope>
    <source>
        <strain evidence="2 3">C2-3</strain>
    </source>
</reference>
<organism evidence="2 3">
    <name type="scientific">Leptospirillum ferrooxidans (strain C2-3)</name>
    <dbReference type="NCBI Taxonomy" id="1162668"/>
    <lineage>
        <taxon>Bacteria</taxon>
        <taxon>Pseudomonadati</taxon>
        <taxon>Nitrospirota</taxon>
        <taxon>Nitrospiria</taxon>
        <taxon>Nitrospirales</taxon>
        <taxon>Nitrospiraceae</taxon>
        <taxon>Leptospirillum</taxon>
    </lineage>
</organism>
<evidence type="ECO:0000256" key="1">
    <source>
        <dbReference type="ARBA" id="ARBA00009981"/>
    </source>
</evidence>
<dbReference type="Gene3D" id="3.40.1620.10">
    <property type="entry name" value="YefM-like domain"/>
    <property type="match status" value="1"/>
</dbReference>
<evidence type="ECO:0000313" key="3">
    <source>
        <dbReference type="Proteomes" id="UP000007382"/>
    </source>
</evidence>
<dbReference type="Proteomes" id="UP000007382">
    <property type="component" value="Chromosome"/>
</dbReference>
<dbReference type="KEGG" id="lfc:LFE_1358"/>
<name>I0IP42_LEPFC</name>
<gene>
    <name evidence="2" type="ordered locus">LFE_1358</name>
</gene>
<dbReference type="AlphaFoldDB" id="I0IP42"/>
<dbReference type="PATRIC" id="fig|1162668.3.peg.1604"/>
<dbReference type="EMBL" id="AP012342">
    <property type="protein sequence ID" value="BAM07041.1"/>
    <property type="molecule type" value="Genomic_DNA"/>
</dbReference>
<protein>
    <submittedName>
        <fullName evidence="2">Putative preventhostdeath family protein</fullName>
    </submittedName>
</protein>
<dbReference type="InterPro" id="IPR036165">
    <property type="entry name" value="YefM-like_sf"/>
</dbReference>